<evidence type="ECO:0000313" key="6">
    <source>
        <dbReference type="Proteomes" id="UP000065533"/>
    </source>
</evidence>
<dbReference type="NCBIfam" id="TIGR00229">
    <property type="entry name" value="sensory_box"/>
    <property type="match status" value="1"/>
</dbReference>
<feature type="domain" description="PAS" evidence="2">
    <location>
        <begin position="250"/>
        <end position="321"/>
    </location>
</feature>
<dbReference type="Pfam" id="PF00989">
    <property type="entry name" value="PAS"/>
    <property type="match status" value="1"/>
</dbReference>
<dbReference type="PANTHER" id="PTHR44757">
    <property type="entry name" value="DIGUANYLATE CYCLASE DGCP"/>
    <property type="match status" value="1"/>
</dbReference>
<dbReference type="Gene3D" id="3.30.450.20">
    <property type="entry name" value="PAS domain"/>
    <property type="match status" value="1"/>
</dbReference>
<dbReference type="CDD" id="cd01948">
    <property type="entry name" value="EAL"/>
    <property type="match status" value="1"/>
</dbReference>
<evidence type="ECO:0000259" key="3">
    <source>
        <dbReference type="PROSITE" id="PS50883"/>
    </source>
</evidence>
<feature type="transmembrane region" description="Helical" evidence="1">
    <location>
        <begin position="166"/>
        <end position="195"/>
    </location>
</feature>
<dbReference type="SMART" id="SM00052">
    <property type="entry name" value="EAL"/>
    <property type="match status" value="1"/>
</dbReference>
<dbReference type="SUPFAM" id="SSF55073">
    <property type="entry name" value="Nucleotide cyclase"/>
    <property type="match status" value="1"/>
</dbReference>
<evidence type="ECO:0000256" key="1">
    <source>
        <dbReference type="SAM" id="Phobius"/>
    </source>
</evidence>
<dbReference type="PANTHER" id="PTHR44757:SF2">
    <property type="entry name" value="BIOFILM ARCHITECTURE MAINTENANCE PROTEIN MBAA"/>
    <property type="match status" value="1"/>
</dbReference>
<sequence>MDYYSLSDYMLSITIASIAAFIGITVIRKVDFTRENKNKVRILSIIVGAIIYFTYLDSSFLDIGSPSSLLTGIFVFLFSSFAVYTAVLAICSKEISFQKLLLGAIIFACCISLVNFIDIRTEMVEKNLKMNILLFVSANILLLGNTIATFRFIRQLRKIEKVNISWIIYGSIAVGIAFASIRFTLFSSITLFSNIDLFNNRDIPISNWLYLNDTLLPLTINVFGLVFLELFPGFVSDFYSEKQKELINKNKHQYETLFENQAIAIFTLDASGKITKINKATQEMLGFQLKELKELSSFSELIHAQRKDEFLSLSVIAFNGESQMFETKLLTRMKTEVNVQITLVPNFLEEELTHITIFAKDISEIVEAREKIHHMAYHDPLTLLPNRRFFEEELSRRITASSPDAQMAVCFLDLDRFKLVNDILGHQAGDHLLQVLANRFTAMNKQDLVISRLGGDEFTFLFSDISSHENFEKQVEDVLSQIQTPFLLENQEFYITGSIGIALYPQDSCFGEDLMKFADAAMYSAKEKGKNMYEFYQNHLKEMNPKQLLLEADMRKAVKEKQFEIYYQPQINFATGKVFGVEALLRWNHPEEGLISPEDFIATAEENQLIIELGQWVLAESSKQVKIWQEAGHKKLHLSVNVSIKQFFHQNFIKNIEEIVKNTGYALDMLDLEITESMAIRDVEYAKDIFDKIRNLGISISMDDFGTGYSSLNHLKNFSIDRLKIDGSLVQDIATDEKARTIINTIIVMAKNLKLVSLAERVETVEQQDYLTAIGCNEVQGYLYAKPLNRNEMTKFLKENFNANLLKSSQMDYVPPNYLGVTDN</sequence>
<dbReference type="InterPro" id="IPR000014">
    <property type="entry name" value="PAS"/>
</dbReference>
<dbReference type="SUPFAM" id="SSF55785">
    <property type="entry name" value="PYP-like sensor domain (PAS domain)"/>
    <property type="match status" value="1"/>
</dbReference>
<dbReference type="InterPro" id="IPR001633">
    <property type="entry name" value="EAL_dom"/>
</dbReference>
<dbReference type="CDD" id="cd00130">
    <property type="entry name" value="PAS"/>
    <property type="match status" value="1"/>
</dbReference>
<keyword evidence="1" id="KW-1133">Transmembrane helix</keyword>
<dbReference type="SMART" id="SM00091">
    <property type="entry name" value="PAS"/>
    <property type="match status" value="1"/>
</dbReference>
<feature type="transmembrane region" description="Helical" evidence="1">
    <location>
        <begin position="100"/>
        <end position="117"/>
    </location>
</feature>
<dbReference type="RefSeq" id="WP_058383926.1">
    <property type="nucleotide sequence ID" value="NZ_CP013661.2"/>
</dbReference>
<feature type="transmembrane region" description="Helical" evidence="1">
    <location>
        <begin position="6"/>
        <end position="27"/>
    </location>
</feature>
<dbReference type="Proteomes" id="UP000065533">
    <property type="component" value="Chromosome"/>
</dbReference>
<gene>
    <name evidence="5" type="ORF">AUO94_00680</name>
</gene>
<dbReference type="Gene3D" id="3.30.70.270">
    <property type="match status" value="1"/>
</dbReference>
<dbReference type="PROSITE" id="PS50112">
    <property type="entry name" value="PAS"/>
    <property type="match status" value="1"/>
</dbReference>
<feature type="transmembrane region" description="Helical" evidence="1">
    <location>
        <begin position="39"/>
        <end position="56"/>
    </location>
</feature>
<feature type="transmembrane region" description="Helical" evidence="1">
    <location>
        <begin position="68"/>
        <end position="88"/>
    </location>
</feature>
<feature type="domain" description="GGDEF" evidence="4">
    <location>
        <begin position="405"/>
        <end position="538"/>
    </location>
</feature>
<evidence type="ECO:0000259" key="4">
    <source>
        <dbReference type="PROSITE" id="PS50887"/>
    </source>
</evidence>
<evidence type="ECO:0000313" key="5">
    <source>
        <dbReference type="EMBL" id="ALS77246.1"/>
    </source>
</evidence>
<dbReference type="InterPro" id="IPR043128">
    <property type="entry name" value="Rev_trsase/Diguanyl_cyclase"/>
</dbReference>
<dbReference type="NCBIfam" id="TIGR00254">
    <property type="entry name" value="GGDEF"/>
    <property type="match status" value="1"/>
</dbReference>
<dbReference type="Gene3D" id="3.20.20.450">
    <property type="entry name" value="EAL domain"/>
    <property type="match status" value="1"/>
</dbReference>
<keyword evidence="6" id="KW-1185">Reference proteome</keyword>
<dbReference type="PROSITE" id="PS50887">
    <property type="entry name" value="GGDEF"/>
    <property type="match status" value="1"/>
</dbReference>
<dbReference type="InterPro" id="IPR035919">
    <property type="entry name" value="EAL_sf"/>
</dbReference>
<dbReference type="PROSITE" id="PS50883">
    <property type="entry name" value="EAL"/>
    <property type="match status" value="1"/>
</dbReference>
<dbReference type="EMBL" id="CP013661">
    <property type="protein sequence ID" value="ALS77246.1"/>
    <property type="molecule type" value="Genomic_DNA"/>
</dbReference>
<dbReference type="Pfam" id="PF00990">
    <property type="entry name" value="GGDEF"/>
    <property type="match status" value="1"/>
</dbReference>
<feature type="transmembrane region" description="Helical" evidence="1">
    <location>
        <begin position="132"/>
        <end position="154"/>
    </location>
</feature>
<organism evidence="5 6">
    <name type="scientific">Planococcus kocurii</name>
    <dbReference type="NCBI Taxonomy" id="1374"/>
    <lineage>
        <taxon>Bacteria</taxon>
        <taxon>Bacillati</taxon>
        <taxon>Bacillota</taxon>
        <taxon>Bacilli</taxon>
        <taxon>Bacillales</taxon>
        <taxon>Caryophanaceae</taxon>
        <taxon>Planococcus</taxon>
    </lineage>
</organism>
<dbReference type="SMART" id="SM00267">
    <property type="entry name" value="GGDEF"/>
    <property type="match status" value="1"/>
</dbReference>
<dbReference type="InterPro" id="IPR035965">
    <property type="entry name" value="PAS-like_dom_sf"/>
</dbReference>
<dbReference type="InterPro" id="IPR013767">
    <property type="entry name" value="PAS_fold"/>
</dbReference>
<dbReference type="InterPro" id="IPR052155">
    <property type="entry name" value="Biofilm_reg_signaling"/>
</dbReference>
<dbReference type="InterPro" id="IPR000160">
    <property type="entry name" value="GGDEF_dom"/>
</dbReference>
<dbReference type="SUPFAM" id="SSF141868">
    <property type="entry name" value="EAL domain-like"/>
    <property type="match status" value="1"/>
</dbReference>
<dbReference type="InterPro" id="IPR029787">
    <property type="entry name" value="Nucleotide_cyclase"/>
</dbReference>
<accession>A0ABM5WSG7</accession>
<protein>
    <submittedName>
        <fullName evidence="5">Diguanylate cyclase</fullName>
    </submittedName>
</protein>
<feature type="domain" description="EAL" evidence="3">
    <location>
        <begin position="547"/>
        <end position="801"/>
    </location>
</feature>
<proteinExistence type="predicted"/>
<dbReference type="Pfam" id="PF00563">
    <property type="entry name" value="EAL"/>
    <property type="match status" value="1"/>
</dbReference>
<keyword evidence="1" id="KW-0812">Transmembrane</keyword>
<evidence type="ECO:0000259" key="2">
    <source>
        <dbReference type="PROSITE" id="PS50112"/>
    </source>
</evidence>
<name>A0ABM5WSG7_9BACL</name>
<keyword evidence="1" id="KW-0472">Membrane</keyword>
<dbReference type="CDD" id="cd01949">
    <property type="entry name" value="GGDEF"/>
    <property type="match status" value="1"/>
</dbReference>
<reference evidence="5" key="1">
    <citation type="submission" date="2016-01" db="EMBL/GenBank/DDBJ databases">
        <title>Complete genome of Planococcus kocurri type strain.</title>
        <authorList>
            <person name="See-Too W.S."/>
        </authorList>
    </citation>
    <scope>NUCLEOTIDE SEQUENCE [LARGE SCALE GENOMIC DNA]</scope>
    <source>
        <strain evidence="5">ATCC 43650</strain>
    </source>
</reference>